<sequence>MGLIEKGTLATPVYFGMVQPHAILNENIPNDYAFAQLSVKEKIRPLIGVDYKHWEHIYRPWFNPHYSDTILSHPILRPRRKEKNFRCETKRGLAETRHCNSPTLVSIVHFRAATFAASDARVHVANII</sequence>
<name>B6HS15_PENRW</name>
<keyword evidence="2" id="KW-1185">Reference proteome</keyword>
<protein>
    <submittedName>
        <fullName evidence="1">Uncharacterized protein</fullName>
    </submittedName>
</protein>
<proteinExistence type="predicted"/>
<dbReference type="VEuPathDB" id="FungiDB:PCH_Pc22g20990"/>
<dbReference type="EMBL" id="AM920437">
    <property type="protein sequence ID" value="CAP99387.1"/>
    <property type="molecule type" value="Genomic_DNA"/>
</dbReference>
<evidence type="ECO:0000313" key="1">
    <source>
        <dbReference type="EMBL" id="CAP99387.1"/>
    </source>
</evidence>
<gene>
    <name evidence="1" type="ORF">Pc22g20990</name>
    <name evidence="1" type="ORF">PCH_Pc22g20990</name>
</gene>
<reference evidence="1 2" key="1">
    <citation type="journal article" date="2008" name="Nat. Biotechnol.">
        <title>Genome sequencing and analysis of the filamentous fungus Penicillium chrysogenum.</title>
        <authorList>
            <person name="van den Berg M.A."/>
            <person name="Albang R."/>
            <person name="Albermann K."/>
            <person name="Badger J.H."/>
            <person name="Daran J.-M."/>
            <person name="Driessen A.J.M."/>
            <person name="Garcia-Estrada C."/>
            <person name="Fedorova N.D."/>
            <person name="Harris D.M."/>
            <person name="Heijne W.H.M."/>
            <person name="Joardar V.S."/>
            <person name="Kiel J.A.K.W."/>
            <person name="Kovalchuk A."/>
            <person name="Martin J.F."/>
            <person name="Nierman W.C."/>
            <person name="Nijland J.G."/>
            <person name="Pronk J.T."/>
            <person name="Roubos J.A."/>
            <person name="van der Klei I.J."/>
            <person name="van Peij N.N.M.E."/>
            <person name="Veenhuis M."/>
            <person name="von Doehren H."/>
            <person name="Wagner C."/>
            <person name="Wortman J.R."/>
            <person name="Bovenberg R.A.L."/>
        </authorList>
    </citation>
    <scope>NUCLEOTIDE SEQUENCE [LARGE SCALE GENOMIC DNA]</scope>
    <source>
        <strain evidence="2">ATCC 28089 / DSM 1075 / NRRL 1951 / Wisconsin 54-1255</strain>
    </source>
</reference>
<evidence type="ECO:0000313" key="2">
    <source>
        <dbReference type="Proteomes" id="UP000000724"/>
    </source>
</evidence>
<dbReference type="AlphaFoldDB" id="B6HS15"/>
<accession>B6HS15</accession>
<dbReference type="Proteomes" id="UP000000724">
    <property type="component" value="Contig Pc00c22"/>
</dbReference>
<organism evidence="1 2">
    <name type="scientific">Penicillium rubens (strain ATCC 28089 / DSM 1075 / NRRL 1951 / Wisconsin 54-1255)</name>
    <name type="common">Penicillium chrysogenum</name>
    <dbReference type="NCBI Taxonomy" id="500485"/>
    <lineage>
        <taxon>Eukaryota</taxon>
        <taxon>Fungi</taxon>
        <taxon>Dikarya</taxon>
        <taxon>Ascomycota</taxon>
        <taxon>Pezizomycotina</taxon>
        <taxon>Eurotiomycetes</taxon>
        <taxon>Eurotiomycetidae</taxon>
        <taxon>Eurotiales</taxon>
        <taxon>Aspergillaceae</taxon>
        <taxon>Penicillium</taxon>
        <taxon>Penicillium chrysogenum species complex</taxon>
    </lineage>
</organism>
<dbReference type="HOGENOM" id="CLU_1960316_0_0_1"/>